<dbReference type="PATRIC" id="fig|1263867.3.peg.3783"/>
<dbReference type="Proteomes" id="UP000011529">
    <property type="component" value="Unassembled WGS sequence"/>
</dbReference>
<evidence type="ECO:0000313" key="1">
    <source>
        <dbReference type="EMBL" id="EMB15736.1"/>
    </source>
</evidence>
<protein>
    <submittedName>
        <fullName evidence="1">Uncharacterized protein</fullName>
    </submittedName>
</protein>
<evidence type="ECO:0000313" key="2">
    <source>
        <dbReference type="Proteomes" id="UP000011529"/>
    </source>
</evidence>
<comment type="caution">
    <text evidence="1">The sequence shown here is derived from an EMBL/GenBank/DDBJ whole genome shotgun (WGS) entry which is preliminary data.</text>
</comment>
<proteinExistence type="predicted"/>
<name>M2A5T2_9BACT</name>
<dbReference type="EMBL" id="ANMO01000161">
    <property type="protein sequence ID" value="EMB15736.1"/>
    <property type="molecule type" value="Genomic_DNA"/>
</dbReference>
<dbReference type="AlphaFoldDB" id="M2A5T2"/>
<keyword evidence="2" id="KW-1185">Reference proteome</keyword>
<accession>M2A5T2</accession>
<sequence>MATVPRLTCSHGIAMSRNDPMLIDDTAALLAHLESSRMTFQWLIPPEAGHSILLSPSHLRLLIDDAPVASCPLMGSFKRFVCVSIGEIKHTPGTTNSATGTLKLSTCMSDRMLDIDYNCAELPGVEGSCYSGGGLISVPLTDFLLDHEIR</sequence>
<gene>
    <name evidence="1" type="ORF">RE6C_03534</name>
</gene>
<organism evidence="1 2">
    <name type="scientific">Rhodopirellula europaea 6C</name>
    <dbReference type="NCBI Taxonomy" id="1263867"/>
    <lineage>
        <taxon>Bacteria</taxon>
        <taxon>Pseudomonadati</taxon>
        <taxon>Planctomycetota</taxon>
        <taxon>Planctomycetia</taxon>
        <taxon>Pirellulales</taxon>
        <taxon>Pirellulaceae</taxon>
        <taxon>Rhodopirellula</taxon>
    </lineage>
</organism>
<reference evidence="1" key="1">
    <citation type="submission" date="2012-11" db="EMBL/GenBank/DDBJ databases">
        <title>Permanent draft genomes of Rhodopirellula europaea strain SH398 and 6C.</title>
        <authorList>
            <person name="Richter M."/>
            <person name="Richter-Heitmann T."/>
            <person name="Frank C."/>
            <person name="Harder J."/>
            <person name="Glockner F.O."/>
        </authorList>
    </citation>
    <scope>NUCLEOTIDE SEQUENCE</scope>
    <source>
        <strain evidence="1">6C</strain>
    </source>
</reference>
<reference evidence="1" key="2">
    <citation type="journal article" date="2013" name="Mar. Genomics">
        <title>Expression of sulfatases in Rhodopirellula baltica and the diversity of sulfatases in the genus Rhodopirellula.</title>
        <authorList>
            <person name="Wegner C.E."/>
            <person name="Richter-Heitmann T."/>
            <person name="Klindworth A."/>
            <person name="Klockow C."/>
            <person name="Richter M."/>
            <person name="Achstetter T."/>
            <person name="Glockner F.O."/>
            <person name="Harder J."/>
        </authorList>
    </citation>
    <scope>NUCLEOTIDE SEQUENCE [LARGE SCALE GENOMIC DNA]</scope>
    <source>
        <strain evidence="1">6C</strain>
    </source>
</reference>